<dbReference type="AlphaFoldDB" id="A0A5B8U8H6"/>
<dbReference type="KEGG" id="bsol:FSW04_18870"/>
<gene>
    <name evidence="3" type="ORF">FSW04_18870</name>
</gene>
<evidence type="ECO:0000313" key="3">
    <source>
        <dbReference type="EMBL" id="QEC49429.1"/>
    </source>
</evidence>
<feature type="chain" id="PRO_5022723019" evidence="2">
    <location>
        <begin position="25"/>
        <end position="303"/>
    </location>
</feature>
<accession>A0A5B8U8H6</accession>
<dbReference type="EMBL" id="CP042430">
    <property type="protein sequence ID" value="QEC49429.1"/>
    <property type="molecule type" value="Genomic_DNA"/>
</dbReference>
<organism evidence="3 4">
    <name type="scientific">Baekduia soli</name>
    <dbReference type="NCBI Taxonomy" id="496014"/>
    <lineage>
        <taxon>Bacteria</taxon>
        <taxon>Bacillati</taxon>
        <taxon>Actinomycetota</taxon>
        <taxon>Thermoleophilia</taxon>
        <taxon>Solirubrobacterales</taxon>
        <taxon>Baekduiaceae</taxon>
        <taxon>Baekduia</taxon>
    </lineage>
</organism>
<feature type="region of interest" description="Disordered" evidence="1">
    <location>
        <begin position="277"/>
        <end position="303"/>
    </location>
</feature>
<feature type="signal peptide" evidence="2">
    <location>
        <begin position="1"/>
        <end position="24"/>
    </location>
</feature>
<keyword evidence="4" id="KW-1185">Reference proteome</keyword>
<reference evidence="3 4" key="1">
    <citation type="journal article" date="2018" name="J. Microbiol.">
        <title>Baekduia soli gen. nov., sp. nov., a novel bacterium isolated from the soil of Baekdu Mountain and proposal of a novel family name, Baekduiaceae fam. nov.</title>
        <authorList>
            <person name="An D.S."/>
            <person name="Siddiqi M.Z."/>
            <person name="Kim K.H."/>
            <person name="Yu H.S."/>
            <person name="Im W.T."/>
        </authorList>
    </citation>
    <scope>NUCLEOTIDE SEQUENCE [LARGE SCALE GENOMIC DNA]</scope>
    <source>
        <strain evidence="3 4">BR7-21</strain>
    </source>
</reference>
<evidence type="ECO:0000256" key="2">
    <source>
        <dbReference type="SAM" id="SignalP"/>
    </source>
</evidence>
<evidence type="ECO:0000313" key="4">
    <source>
        <dbReference type="Proteomes" id="UP000321805"/>
    </source>
</evidence>
<sequence>MHPFRPAVVIALLVIAAWAPAARAAGPPLLGGEDKVHYTGTPKGGGEFRLEMDAGTDTITYLWLDAKRITRCGPPGRRVWREQTGLVNRPFHVGRDRHVVKRLRNTIYPGDLESWDLRFDRTWSTVTLHYLTHYRHNYLKRCSGKATIVARHQPPKTWWQLGTYAGTTGQGLPITFTAAAHSTRAGAWTYTDFLARDLKATVTFTCDDGFTTTRELALDLSQEAGDATGSSAVQSALSATLTPGGVARDRLSGAEQVYAELSGALAGAQATGTIRPQGEHVTADGGSASCSGDPVSFTAARTG</sequence>
<name>A0A5B8U8H6_9ACTN</name>
<keyword evidence="2" id="KW-0732">Signal</keyword>
<protein>
    <submittedName>
        <fullName evidence="3">Uncharacterized protein</fullName>
    </submittedName>
</protein>
<dbReference type="Proteomes" id="UP000321805">
    <property type="component" value="Chromosome"/>
</dbReference>
<evidence type="ECO:0000256" key="1">
    <source>
        <dbReference type="SAM" id="MobiDB-lite"/>
    </source>
</evidence>
<proteinExistence type="predicted"/>
<dbReference type="RefSeq" id="WP_146921790.1">
    <property type="nucleotide sequence ID" value="NZ_CP042430.1"/>
</dbReference>